<gene>
    <name evidence="5" type="ORF">PIN31115_02457</name>
</gene>
<sequence>MTESSLRIEALRRLLSHEPRTAQEITAALSISQPTLSRTIRDASEVFTSFRISGDRVPRYGLLRQLPGGLNPRQTVYRVSVDGALEPAAQVEFLGGGGTVELSDLRNTLYVGLPPHMAFVSPSGFLGRQVARDAALEMQFPESLRDWSDEQRIAYLFTRGLNLPGNLIYGDASLQKEMAFRQLSPVASAEKLSEYDALANQLKDASFGSSAGGEQPKFLCLAEDSGHVIVKFAKRGSRMADLLCLEHLALNALSVADVPAAHTNVMISDTYIFLEVQRFDRVGRYGRIGMLSAGAIDDEYFGKRDTWSEFAVRCEQAKYLSQGEALKIHVMAAFSELIGNGDRHFENISVLLDGRGRIERAAPAYDILPMRYASLGGGVDPELVPITPKIGTIGARPHVWERAMRAAEVFWGSVIRDTSHLPIPRAFRELAVANLSAARDFVAPLMPGR</sequence>
<dbReference type="GO" id="GO:0004674">
    <property type="term" value="F:protein serine/threonine kinase activity"/>
    <property type="evidence" value="ECO:0007669"/>
    <property type="project" value="TreeGrafter"/>
</dbReference>
<dbReference type="Gene3D" id="1.10.1070.20">
    <property type="match status" value="1"/>
</dbReference>
<dbReference type="InterPro" id="IPR012893">
    <property type="entry name" value="HipA-like_C"/>
</dbReference>
<dbReference type="RefSeq" id="WP_150684209.1">
    <property type="nucleotide sequence ID" value="NZ_CABPSI010000002.1"/>
</dbReference>
<evidence type="ECO:0000256" key="3">
    <source>
        <dbReference type="ARBA" id="ARBA00022777"/>
    </source>
</evidence>
<organism evidence="5 6">
    <name type="scientific">Pandoraea iniqua</name>
    <dbReference type="NCBI Taxonomy" id="2508288"/>
    <lineage>
        <taxon>Bacteria</taxon>
        <taxon>Pseudomonadati</taxon>
        <taxon>Pseudomonadota</taxon>
        <taxon>Betaproteobacteria</taxon>
        <taxon>Burkholderiales</taxon>
        <taxon>Burkholderiaceae</taxon>
        <taxon>Pandoraea</taxon>
    </lineage>
</organism>
<keyword evidence="6" id="KW-1185">Reference proteome</keyword>
<evidence type="ECO:0000313" key="5">
    <source>
        <dbReference type="EMBL" id="VVE07708.1"/>
    </source>
</evidence>
<name>A0A5E4V644_9BURK</name>
<protein>
    <recommendedName>
        <fullName evidence="4">HipA-like C-terminal domain-containing protein</fullName>
    </recommendedName>
</protein>
<dbReference type="Proteomes" id="UP000333828">
    <property type="component" value="Unassembled WGS sequence"/>
</dbReference>
<evidence type="ECO:0000313" key="6">
    <source>
        <dbReference type="Proteomes" id="UP000333828"/>
    </source>
</evidence>
<keyword evidence="3" id="KW-0418">Kinase</keyword>
<dbReference type="PANTHER" id="PTHR37419:SF8">
    <property type="entry name" value="TOXIN YJJJ"/>
    <property type="match status" value="1"/>
</dbReference>
<reference evidence="5 6" key="1">
    <citation type="submission" date="2019-08" db="EMBL/GenBank/DDBJ databases">
        <authorList>
            <person name="Peeters C."/>
        </authorList>
    </citation>
    <scope>NUCLEOTIDE SEQUENCE [LARGE SCALE GENOMIC DNA]</scope>
    <source>
        <strain evidence="5 6">LMG 31115</strain>
    </source>
</reference>
<proteinExistence type="inferred from homology"/>
<dbReference type="EMBL" id="CABPSI010000002">
    <property type="protein sequence ID" value="VVE07708.1"/>
    <property type="molecule type" value="Genomic_DNA"/>
</dbReference>
<comment type="similarity">
    <text evidence="1">Belongs to the HipA Ser/Thr kinase family.</text>
</comment>
<dbReference type="AlphaFoldDB" id="A0A5E4V644"/>
<dbReference type="GO" id="GO:0005829">
    <property type="term" value="C:cytosol"/>
    <property type="evidence" value="ECO:0007669"/>
    <property type="project" value="TreeGrafter"/>
</dbReference>
<keyword evidence="2" id="KW-0808">Transferase</keyword>
<evidence type="ECO:0000256" key="1">
    <source>
        <dbReference type="ARBA" id="ARBA00010164"/>
    </source>
</evidence>
<dbReference type="InterPro" id="IPR052028">
    <property type="entry name" value="HipA_Ser/Thr_kinase"/>
</dbReference>
<dbReference type="Pfam" id="PF07804">
    <property type="entry name" value="HipA_C"/>
    <property type="match status" value="1"/>
</dbReference>
<feature type="domain" description="HipA-like C-terminal" evidence="4">
    <location>
        <begin position="209"/>
        <end position="372"/>
    </location>
</feature>
<dbReference type="PANTHER" id="PTHR37419">
    <property type="entry name" value="SERINE/THREONINE-PROTEIN KINASE TOXIN HIPA"/>
    <property type="match status" value="1"/>
</dbReference>
<evidence type="ECO:0000259" key="4">
    <source>
        <dbReference type="Pfam" id="PF07804"/>
    </source>
</evidence>
<evidence type="ECO:0000256" key="2">
    <source>
        <dbReference type="ARBA" id="ARBA00022679"/>
    </source>
</evidence>
<accession>A0A5E4V644</accession>